<dbReference type="FunFam" id="3.10.290.10:FF:000002">
    <property type="entry name" value="40S ribosomal protein S4"/>
    <property type="match status" value="1"/>
</dbReference>
<evidence type="ECO:0000256" key="3">
    <source>
        <dbReference type="ARBA" id="ARBA00022884"/>
    </source>
</evidence>
<dbReference type="Pfam" id="PF08071">
    <property type="entry name" value="RS4NT"/>
    <property type="match status" value="1"/>
</dbReference>
<evidence type="ECO:0000313" key="12">
    <source>
        <dbReference type="Proteomes" id="UP000074294"/>
    </source>
</evidence>
<dbReference type="AlphaFoldDB" id="A0A147JUA9"/>
<feature type="domain" description="Small ribosomal subunit protein eS4 central region" evidence="8">
    <location>
        <begin position="99"/>
        <end position="170"/>
    </location>
</feature>
<evidence type="ECO:0000259" key="10">
    <source>
        <dbReference type="Pfam" id="PF08071"/>
    </source>
</evidence>
<dbReference type="Proteomes" id="UP000074294">
    <property type="component" value="Unassembled WGS sequence"/>
</dbReference>
<dbReference type="Gene3D" id="2.30.30.30">
    <property type="match status" value="1"/>
</dbReference>
<keyword evidence="5 7" id="KW-0687">Ribonucleoprotein</keyword>
<keyword evidence="2" id="KW-0699">rRNA-binding</keyword>
<feature type="domain" description="Small ribosomal subunit protein eS4 N-terminal" evidence="10">
    <location>
        <begin position="5"/>
        <end position="39"/>
    </location>
</feature>
<dbReference type="GO" id="GO:0022627">
    <property type="term" value="C:cytosolic small ribosomal subunit"/>
    <property type="evidence" value="ECO:0007669"/>
    <property type="project" value="TreeGrafter"/>
</dbReference>
<dbReference type="PROSITE" id="PS50889">
    <property type="entry name" value="S4"/>
    <property type="match status" value="1"/>
</dbReference>
<keyword evidence="3 7" id="KW-0694">RNA-binding</keyword>
<evidence type="ECO:0000256" key="7">
    <source>
        <dbReference type="HAMAP-Rule" id="MF_00485"/>
    </source>
</evidence>
<comment type="similarity">
    <text evidence="1 7">Belongs to the eukaryotic ribosomal protein eS4 family.</text>
</comment>
<evidence type="ECO:0000256" key="4">
    <source>
        <dbReference type="ARBA" id="ARBA00022980"/>
    </source>
</evidence>
<dbReference type="NCBIfam" id="NF003312">
    <property type="entry name" value="PRK04313.1"/>
    <property type="match status" value="1"/>
</dbReference>
<evidence type="ECO:0000256" key="6">
    <source>
        <dbReference type="ARBA" id="ARBA00035272"/>
    </source>
</evidence>
<dbReference type="CDD" id="cd06087">
    <property type="entry name" value="KOW_RPS4"/>
    <property type="match status" value="1"/>
</dbReference>
<dbReference type="Pfam" id="PF01479">
    <property type="entry name" value="S4"/>
    <property type="match status" value="1"/>
</dbReference>
<gene>
    <name evidence="7" type="primary">rps4e</name>
    <name evidence="11" type="ORF">APZ16_05490</name>
</gene>
<dbReference type="InterPro" id="IPR038237">
    <property type="entry name" value="Ribosomal_eS4_central_sf"/>
</dbReference>
<evidence type="ECO:0000256" key="1">
    <source>
        <dbReference type="ARBA" id="ARBA00007500"/>
    </source>
</evidence>
<dbReference type="InterPro" id="IPR041982">
    <property type="entry name" value="Ribosomal_eS4_KOW"/>
</dbReference>
<dbReference type="InterPro" id="IPR013845">
    <property type="entry name" value="Ribosomal_eS4_central_region"/>
</dbReference>
<dbReference type="Pfam" id="PF00900">
    <property type="entry name" value="Ribosomal_S4e"/>
    <property type="match status" value="1"/>
</dbReference>
<dbReference type="InterPro" id="IPR013843">
    <property type="entry name" value="Ribosomal_eS4_N"/>
</dbReference>
<feature type="domain" description="RNA-binding S4" evidence="9">
    <location>
        <begin position="53"/>
        <end position="91"/>
    </location>
</feature>
<evidence type="ECO:0000256" key="2">
    <source>
        <dbReference type="ARBA" id="ARBA00022730"/>
    </source>
</evidence>
<dbReference type="Gene3D" id="3.10.290.10">
    <property type="entry name" value="RNA-binding S4 domain"/>
    <property type="match status" value="1"/>
</dbReference>
<dbReference type="InterPro" id="IPR002942">
    <property type="entry name" value="S4_RNA-bd"/>
</dbReference>
<evidence type="ECO:0000313" key="11">
    <source>
        <dbReference type="EMBL" id="KUO40072.1"/>
    </source>
</evidence>
<comment type="caution">
    <text evidence="11">The sequence shown here is derived from an EMBL/GenBank/DDBJ whole genome shotgun (WGS) entry which is preliminary data.</text>
</comment>
<dbReference type="InterPro" id="IPR014722">
    <property type="entry name" value="Rib_uL2_dom2"/>
</dbReference>
<name>A0A147JUA9_HADYE</name>
<dbReference type="GO" id="GO:0003735">
    <property type="term" value="F:structural constituent of ribosome"/>
    <property type="evidence" value="ECO:0007669"/>
    <property type="project" value="InterPro"/>
</dbReference>
<protein>
    <recommendedName>
        <fullName evidence="6 7">Small ribosomal subunit protein eS4</fullName>
    </recommendedName>
</protein>
<reference evidence="11 12" key="1">
    <citation type="journal article" date="2016" name="Nat. Microbiol.">
        <title>Genomic inference of the metabolism of cosmopolitan subsurface Archaea, Hadesarchaea.</title>
        <authorList>
            <person name="Baker B.J."/>
            <person name="Saw J.H."/>
            <person name="Lind A.E."/>
            <person name="Lazar C.S."/>
            <person name="Hinrichs K.-U."/>
            <person name="Teske A.P."/>
            <person name="Ettema T.J."/>
        </authorList>
    </citation>
    <scope>NUCLEOTIDE SEQUENCE [LARGE SCALE GENOMIC DNA]</scope>
</reference>
<proteinExistence type="inferred from homology"/>
<dbReference type="SUPFAM" id="SSF55174">
    <property type="entry name" value="Alpha-L RNA-binding motif"/>
    <property type="match status" value="1"/>
</dbReference>
<evidence type="ECO:0000256" key="5">
    <source>
        <dbReference type="ARBA" id="ARBA00023274"/>
    </source>
</evidence>
<sequence length="242" mass="26686">MAKKGCGRHLKRYAAPKVLKLPRKTKVWVTKPAAGPHPADMAIPLRVLLRDYLGIARTAREADMVISRGEVLIDGKVRRAPDFPVGFMDVVRLPALDCTYRILLDHQGRLIPVKTNSSEASFKLCKIIRKQYVKGKKIQLTLHDGRNIVGDLLDYKPGDVVKISLPEQNILERIPFEIGSIAMVTGGANVSRVGKITEIKMITGTQPNIVTLEEGGVTFQAPERYVFVLGKEKPAVSLLVSG</sequence>
<evidence type="ECO:0000259" key="9">
    <source>
        <dbReference type="Pfam" id="PF01479"/>
    </source>
</evidence>
<dbReference type="PANTHER" id="PTHR11581:SF0">
    <property type="entry name" value="SMALL RIBOSOMAL SUBUNIT PROTEIN ES4"/>
    <property type="match status" value="1"/>
</dbReference>
<dbReference type="PIRSF" id="PIRSF002116">
    <property type="entry name" value="Ribosomal_S4"/>
    <property type="match status" value="1"/>
</dbReference>
<dbReference type="STRING" id="1776334.APZ16_05490"/>
<dbReference type="GO" id="GO:0019843">
    <property type="term" value="F:rRNA binding"/>
    <property type="evidence" value="ECO:0007669"/>
    <property type="project" value="UniProtKB-KW"/>
</dbReference>
<dbReference type="GO" id="GO:0006412">
    <property type="term" value="P:translation"/>
    <property type="evidence" value="ECO:0007669"/>
    <property type="project" value="UniProtKB-UniRule"/>
</dbReference>
<dbReference type="Gene3D" id="2.40.50.740">
    <property type="match status" value="1"/>
</dbReference>
<dbReference type="CDD" id="cd00165">
    <property type="entry name" value="S4"/>
    <property type="match status" value="1"/>
</dbReference>
<organism evidence="11 12">
    <name type="scientific">Hadarchaeum yellowstonense</name>
    <dbReference type="NCBI Taxonomy" id="1776334"/>
    <lineage>
        <taxon>Archaea</taxon>
        <taxon>Methanobacteriati</taxon>
        <taxon>Candidatus Hadarchaeota</taxon>
        <taxon>Candidatus Hadarchaeia</taxon>
        <taxon>Candidatus Hadarchaeales</taxon>
        <taxon>Candidatus Hadarchaeaceae</taxon>
        <taxon>Candidatus Hadarchaeum</taxon>
    </lineage>
</organism>
<dbReference type="HAMAP" id="MF_00485">
    <property type="entry name" value="Ribosomal_eS4"/>
    <property type="match status" value="1"/>
</dbReference>
<evidence type="ECO:0000259" key="8">
    <source>
        <dbReference type="Pfam" id="PF00900"/>
    </source>
</evidence>
<dbReference type="PANTHER" id="PTHR11581">
    <property type="entry name" value="30S/40S RIBOSOMAL PROTEIN S4"/>
    <property type="match status" value="1"/>
</dbReference>
<dbReference type="InterPro" id="IPR036986">
    <property type="entry name" value="S4_RNA-bd_sf"/>
</dbReference>
<dbReference type="InterPro" id="IPR000876">
    <property type="entry name" value="Ribosomal_eS4"/>
</dbReference>
<keyword evidence="4 7" id="KW-0689">Ribosomal protein</keyword>
<dbReference type="EMBL" id="LQMQ01000049">
    <property type="protein sequence ID" value="KUO40072.1"/>
    <property type="molecule type" value="Genomic_DNA"/>
</dbReference>
<accession>A0A147JUA9</accession>